<dbReference type="CDD" id="cd00144">
    <property type="entry name" value="MPP_PPP_family"/>
    <property type="match status" value="1"/>
</dbReference>
<dbReference type="PROSITE" id="PS00125">
    <property type="entry name" value="SER_THR_PHOSPHATASE"/>
    <property type="match status" value="1"/>
</dbReference>
<dbReference type="InterPro" id="IPR004843">
    <property type="entry name" value="Calcineurin-like_PHP"/>
</dbReference>
<keyword evidence="5" id="KW-0464">Manganese</keyword>
<sequence length="466" mass="52995">MQPSSIFLTEYIKIITASDATDQDLGVNIAFPLFHEDLFLKLLDETLTLLKNLSTVYVLDSDIFIVGDLHGNIRDLIRMLRQINFFESEAQILFLGDYVDRGDFSIEVITLLFSLICQYPNRIFLLRGNHEFSSINMTYGFKEQMHQLFKNDNLWTKFNTVFGFLPIAAILDKTTLCVHGGISRHLHDINQIENFERPITTFQDNTLLADLMWSDPSQSITYFQESERGYGCNFGPDAVFEFCRNHQIEKIIRAHQCVKNGVEYFLNGKVTTVFSCSNYCDTCKNLGGYLYVKKKMVKKFYLEPLDVLKREKALFIEVAKKSEDLEAVDVIHNKNLNLLGNSLNTGFTPNNRKLVPVKRRSSFGQPLSRAMPIPLNGAKMASNEMFFNRRSAAALYKSAVALNHEKDSGSDHEISIDKPMETNLRASKAFGNVTRSAVGSLPKCYENSPGRKSNIPPLPVIDQYPI</sequence>
<dbReference type="InterPro" id="IPR050341">
    <property type="entry name" value="PP1_catalytic_subunit"/>
</dbReference>
<dbReference type="Proteomes" id="UP001470230">
    <property type="component" value="Unassembled WGS sequence"/>
</dbReference>
<comment type="caution">
    <text evidence="10">The sequence shown here is derived from an EMBL/GenBank/DDBJ whole genome shotgun (WGS) entry which is preliminary data.</text>
</comment>
<dbReference type="InterPro" id="IPR006186">
    <property type="entry name" value="Ser/Thr-sp_prot-phosphatase"/>
</dbReference>
<evidence type="ECO:0000256" key="5">
    <source>
        <dbReference type="ARBA" id="ARBA00023211"/>
    </source>
</evidence>
<dbReference type="EC" id="3.1.3.16" evidence="8"/>
<organism evidence="10 11">
    <name type="scientific">Tritrichomonas musculus</name>
    <dbReference type="NCBI Taxonomy" id="1915356"/>
    <lineage>
        <taxon>Eukaryota</taxon>
        <taxon>Metamonada</taxon>
        <taxon>Parabasalia</taxon>
        <taxon>Tritrichomonadida</taxon>
        <taxon>Tritrichomonadidae</taxon>
        <taxon>Tritrichomonas</taxon>
    </lineage>
</organism>
<evidence type="ECO:0000313" key="10">
    <source>
        <dbReference type="EMBL" id="KAK8839712.1"/>
    </source>
</evidence>
<dbReference type="PRINTS" id="PR00114">
    <property type="entry name" value="STPHPHTASE"/>
</dbReference>
<comment type="cofactor">
    <cofactor evidence="1">
        <name>Mn(2+)</name>
        <dbReference type="ChEBI" id="CHEBI:29035"/>
    </cofactor>
</comment>
<keyword evidence="11" id="KW-1185">Reference proteome</keyword>
<protein>
    <recommendedName>
        <fullName evidence="8">Serine/threonine-protein phosphatase</fullName>
        <ecNumber evidence="8">3.1.3.16</ecNumber>
    </recommendedName>
</protein>
<evidence type="ECO:0000256" key="7">
    <source>
        <dbReference type="ARBA" id="ARBA00048336"/>
    </source>
</evidence>
<feature type="domain" description="Serine/threonine specific protein phosphatases" evidence="9">
    <location>
        <begin position="126"/>
        <end position="131"/>
    </location>
</feature>
<dbReference type="PANTHER" id="PTHR11668:SF300">
    <property type="entry name" value="SERINE_THREONINE-PROTEIN PHOSPHATASE"/>
    <property type="match status" value="1"/>
</dbReference>
<dbReference type="EMBL" id="JAPFFF010000050">
    <property type="protein sequence ID" value="KAK8839712.1"/>
    <property type="molecule type" value="Genomic_DNA"/>
</dbReference>
<evidence type="ECO:0000256" key="3">
    <source>
        <dbReference type="ARBA" id="ARBA00022801"/>
    </source>
</evidence>
<dbReference type="PANTHER" id="PTHR11668">
    <property type="entry name" value="SERINE/THREONINE PROTEIN PHOSPHATASE"/>
    <property type="match status" value="1"/>
</dbReference>
<reference evidence="10 11" key="1">
    <citation type="submission" date="2024-04" db="EMBL/GenBank/DDBJ databases">
        <title>Tritrichomonas musculus Genome.</title>
        <authorList>
            <person name="Alves-Ferreira E."/>
            <person name="Grigg M."/>
            <person name="Lorenzi H."/>
            <person name="Galac M."/>
        </authorList>
    </citation>
    <scope>NUCLEOTIDE SEQUENCE [LARGE SCALE GENOMIC DNA]</scope>
    <source>
        <strain evidence="10 11">EAF2021</strain>
    </source>
</reference>
<evidence type="ECO:0000256" key="6">
    <source>
        <dbReference type="ARBA" id="ARBA00047761"/>
    </source>
</evidence>
<proteinExistence type="inferred from homology"/>
<evidence type="ECO:0000259" key="9">
    <source>
        <dbReference type="PROSITE" id="PS00125"/>
    </source>
</evidence>
<name>A0ABR2H1R1_9EUKA</name>
<dbReference type="SUPFAM" id="SSF56300">
    <property type="entry name" value="Metallo-dependent phosphatases"/>
    <property type="match status" value="1"/>
</dbReference>
<dbReference type="InterPro" id="IPR029052">
    <property type="entry name" value="Metallo-depent_PP-like"/>
</dbReference>
<dbReference type="Pfam" id="PF00149">
    <property type="entry name" value="Metallophos"/>
    <property type="match status" value="1"/>
</dbReference>
<comment type="catalytic activity">
    <reaction evidence="6">
        <text>O-phospho-L-seryl-[protein] + H2O = L-seryl-[protein] + phosphate</text>
        <dbReference type="Rhea" id="RHEA:20629"/>
        <dbReference type="Rhea" id="RHEA-COMP:9863"/>
        <dbReference type="Rhea" id="RHEA-COMP:11604"/>
        <dbReference type="ChEBI" id="CHEBI:15377"/>
        <dbReference type="ChEBI" id="CHEBI:29999"/>
        <dbReference type="ChEBI" id="CHEBI:43474"/>
        <dbReference type="ChEBI" id="CHEBI:83421"/>
        <dbReference type="EC" id="3.1.3.16"/>
    </reaction>
</comment>
<gene>
    <name evidence="10" type="ORF">M9Y10_031416</name>
</gene>
<dbReference type="SMART" id="SM00156">
    <property type="entry name" value="PP2Ac"/>
    <property type="match status" value="1"/>
</dbReference>
<comment type="catalytic activity">
    <reaction evidence="7 8">
        <text>O-phospho-L-threonyl-[protein] + H2O = L-threonyl-[protein] + phosphate</text>
        <dbReference type="Rhea" id="RHEA:47004"/>
        <dbReference type="Rhea" id="RHEA-COMP:11060"/>
        <dbReference type="Rhea" id="RHEA-COMP:11605"/>
        <dbReference type="ChEBI" id="CHEBI:15377"/>
        <dbReference type="ChEBI" id="CHEBI:30013"/>
        <dbReference type="ChEBI" id="CHEBI:43474"/>
        <dbReference type="ChEBI" id="CHEBI:61977"/>
        <dbReference type="EC" id="3.1.3.16"/>
    </reaction>
</comment>
<evidence type="ECO:0000256" key="2">
    <source>
        <dbReference type="ARBA" id="ARBA00022723"/>
    </source>
</evidence>
<comment type="similarity">
    <text evidence="8">Belongs to the PPP phosphatase family.</text>
</comment>
<dbReference type="Gene3D" id="3.60.21.10">
    <property type="match status" value="1"/>
</dbReference>
<evidence type="ECO:0000256" key="8">
    <source>
        <dbReference type="RuleBase" id="RU004273"/>
    </source>
</evidence>
<evidence type="ECO:0000256" key="1">
    <source>
        <dbReference type="ARBA" id="ARBA00001936"/>
    </source>
</evidence>
<evidence type="ECO:0000256" key="4">
    <source>
        <dbReference type="ARBA" id="ARBA00022912"/>
    </source>
</evidence>
<keyword evidence="3 8" id="KW-0378">Hydrolase</keyword>
<evidence type="ECO:0000313" key="11">
    <source>
        <dbReference type="Proteomes" id="UP001470230"/>
    </source>
</evidence>
<accession>A0ABR2H1R1</accession>
<keyword evidence="2" id="KW-0479">Metal-binding</keyword>
<keyword evidence="4" id="KW-0904">Protein phosphatase</keyword>